<organism evidence="1">
    <name type="scientific">viral metagenome</name>
    <dbReference type="NCBI Taxonomy" id="1070528"/>
    <lineage>
        <taxon>unclassified sequences</taxon>
        <taxon>metagenomes</taxon>
        <taxon>organismal metagenomes</taxon>
    </lineage>
</organism>
<protein>
    <submittedName>
        <fullName evidence="1">Uncharacterized protein</fullName>
    </submittedName>
</protein>
<gene>
    <name evidence="1" type="ORF">MM415A03823_0009</name>
</gene>
<dbReference type="EMBL" id="MT141781">
    <property type="protein sequence ID" value="QJA70302.1"/>
    <property type="molecule type" value="Genomic_DNA"/>
</dbReference>
<proteinExistence type="predicted"/>
<reference evidence="1" key="1">
    <citation type="submission" date="2020-03" db="EMBL/GenBank/DDBJ databases">
        <title>The deep terrestrial virosphere.</title>
        <authorList>
            <person name="Holmfeldt K."/>
            <person name="Nilsson E."/>
            <person name="Simone D."/>
            <person name="Lopez-Fernandez M."/>
            <person name="Wu X."/>
            <person name="de Brujin I."/>
            <person name="Lundin D."/>
            <person name="Andersson A."/>
            <person name="Bertilsson S."/>
            <person name="Dopson M."/>
        </authorList>
    </citation>
    <scope>NUCLEOTIDE SEQUENCE</scope>
    <source>
        <strain evidence="1">MM415A03823</strain>
    </source>
</reference>
<name>A0A6M3JMR3_9ZZZZ</name>
<accession>A0A6M3JMR3</accession>
<dbReference type="AlphaFoldDB" id="A0A6M3JMR3"/>
<sequence>MSCSYPEELLEIWDGVCNPIGDFCYNCDDCFCKHWSGDHSDFCPNGNSDCYADAGGYDRYYNLRE</sequence>
<evidence type="ECO:0000313" key="1">
    <source>
        <dbReference type="EMBL" id="QJA70302.1"/>
    </source>
</evidence>